<comment type="caution">
    <text evidence="1">The sequence shown here is derived from an EMBL/GenBank/DDBJ whole genome shotgun (WGS) entry which is preliminary data.</text>
</comment>
<protein>
    <submittedName>
        <fullName evidence="1">Uncharacterized protein</fullName>
    </submittedName>
</protein>
<dbReference type="Proteomes" id="UP000554235">
    <property type="component" value="Unassembled WGS sequence"/>
</dbReference>
<organism evidence="1 2">
    <name type="scientific">Fusarium albosuccineum</name>
    <dbReference type="NCBI Taxonomy" id="1237068"/>
    <lineage>
        <taxon>Eukaryota</taxon>
        <taxon>Fungi</taxon>
        <taxon>Dikarya</taxon>
        <taxon>Ascomycota</taxon>
        <taxon>Pezizomycotina</taxon>
        <taxon>Sordariomycetes</taxon>
        <taxon>Hypocreomycetidae</taxon>
        <taxon>Hypocreales</taxon>
        <taxon>Nectriaceae</taxon>
        <taxon>Fusarium</taxon>
        <taxon>Fusarium decemcellulare species complex</taxon>
    </lineage>
</organism>
<evidence type="ECO:0000313" key="2">
    <source>
        <dbReference type="Proteomes" id="UP000554235"/>
    </source>
</evidence>
<dbReference type="EMBL" id="JAADYS010001603">
    <property type="protein sequence ID" value="KAF4462012.1"/>
    <property type="molecule type" value="Genomic_DNA"/>
</dbReference>
<keyword evidence="2" id="KW-1185">Reference proteome</keyword>
<evidence type="ECO:0000313" key="1">
    <source>
        <dbReference type="EMBL" id="KAF4462012.1"/>
    </source>
</evidence>
<sequence>MVYCWDQSDGSVARSPNRPRALEAQPGLARVDAPVCSILPLPFPVPPPCRNRYRESLLVALLVAGRSSLARRVISWGGFPVSAIPNMVIRVWSLAAPGDH</sequence>
<accession>A0A8H4L5I7</accession>
<proteinExistence type="predicted"/>
<gene>
    <name evidence="1" type="ORF">FALBO_11168</name>
</gene>
<name>A0A8H4L5I7_9HYPO</name>
<dbReference type="AlphaFoldDB" id="A0A8H4L5I7"/>
<reference evidence="1 2" key="1">
    <citation type="submission" date="2020-01" db="EMBL/GenBank/DDBJ databases">
        <title>Identification and distribution of gene clusters putatively required for synthesis of sphingolipid metabolism inhibitors in phylogenetically diverse species of the filamentous fungus Fusarium.</title>
        <authorList>
            <person name="Kim H.-S."/>
            <person name="Busman M."/>
            <person name="Brown D.W."/>
            <person name="Divon H."/>
            <person name="Uhlig S."/>
            <person name="Proctor R.H."/>
        </authorList>
    </citation>
    <scope>NUCLEOTIDE SEQUENCE [LARGE SCALE GENOMIC DNA]</scope>
    <source>
        <strain evidence="1 2">NRRL 20459</strain>
    </source>
</reference>